<dbReference type="Pfam" id="PF11163">
    <property type="entry name" value="DUF2947"/>
    <property type="match status" value="1"/>
</dbReference>
<dbReference type="STRING" id="550540.Fbal_0620"/>
<dbReference type="OrthoDB" id="6687905at2"/>
<keyword evidence="2" id="KW-1185">Reference proteome</keyword>
<reference evidence="1 2" key="1">
    <citation type="journal article" date="2010" name="Stand. Genomic Sci.">
        <title>Complete genome sequence of Ferrimonas balearica type strain (PAT).</title>
        <authorList>
            <person name="Nolan M."/>
            <person name="Sikorski J."/>
            <person name="Davenport K."/>
            <person name="Lucas S."/>
            <person name="Glavina Del Rio T."/>
            <person name="Tice H."/>
            <person name="Cheng J."/>
            <person name="Goodwin L."/>
            <person name="Pitluck S."/>
            <person name="Liolios K."/>
            <person name="Ivanova N."/>
            <person name="Mavromatis K."/>
            <person name="Ovchinnikova G."/>
            <person name="Pati A."/>
            <person name="Chen A."/>
            <person name="Palaniappan K."/>
            <person name="Land M."/>
            <person name="Hauser L."/>
            <person name="Chang Y."/>
            <person name="Jeffries C."/>
            <person name="Tapia R."/>
            <person name="Brettin T."/>
            <person name="Detter J."/>
            <person name="Han C."/>
            <person name="Yasawong M."/>
            <person name="Rohde M."/>
            <person name="Tindall B."/>
            <person name="Goker M."/>
            <person name="Woyke T."/>
            <person name="Bristow J."/>
            <person name="Eisen J."/>
            <person name="Markowitz V."/>
            <person name="Hugenholtz P."/>
            <person name="Kyrpides N."/>
            <person name="Klenk H."/>
            <person name="Lapidus A."/>
        </authorList>
    </citation>
    <scope>NUCLEOTIDE SEQUENCE [LARGE SCALE GENOMIC DNA]</scope>
    <source>
        <strain evidence="2">DSM 9799 / CCM 4581 / KCTC 23876 / PAT</strain>
    </source>
</reference>
<dbReference type="HOGENOM" id="CLU_1658980_0_0_6"/>
<evidence type="ECO:0000313" key="2">
    <source>
        <dbReference type="Proteomes" id="UP000006683"/>
    </source>
</evidence>
<dbReference type="InterPro" id="IPR021334">
    <property type="entry name" value="DUF2947"/>
</dbReference>
<evidence type="ECO:0000313" key="1">
    <source>
        <dbReference type="EMBL" id="ADN74833.1"/>
    </source>
</evidence>
<dbReference type="RefSeq" id="WP_013344139.1">
    <property type="nucleotide sequence ID" value="NC_014541.1"/>
</dbReference>
<sequence length="157" mass="18602">MNYTDLDAYPFAWVFRRADLAISDEDKAQIRPLARHFAKQVWQREVSDDGAELDRLGNKDWPRRGDVWQDTVRWDDAFDSDEAELPEALSSHLVWNSETIVYICYDPEHILETRYGVFKRCWKAFLFAAEETLVVGRKRKETLWFTDETSVRRGIRP</sequence>
<name>E1SR68_FERBD</name>
<accession>E1SR68</accession>
<dbReference type="Proteomes" id="UP000006683">
    <property type="component" value="Chromosome"/>
</dbReference>
<gene>
    <name evidence="1" type="ordered locus">Fbal_0620</name>
</gene>
<dbReference type="GeneID" id="67180865"/>
<dbReference type="EMBL" id="CP002209">
    <property type="protein sequence ID" value="ADN74833.1"/>
    <property type="molecule type" value="Genomic_DNA"/>
</dbReference>
<dbReference type="KEGG" id="fbl:Fbal_0620"/>
<evidence type="ECO:0008006" key="3">
    <source>
        <dbReference type="Google" id="ProtNLM"/>
    </source>
</evidence>
<proteinExistence type="predicted"/>
<organism evidence="1 2">
    <name type="scientific">Ferrimonas balearica (strain DSM 9799 / CCM 4581 / KCTC 23876 / PAT)</name>
    <dbReference type="NCBI Taxonomy" id="550540"/>
    <lineage>
        <taxon>Bacteria</taxon>
        <taxon>Pseudomonadati</taxon>
        <taxon>Pseudomonadota</taxon>
        <taxon>Gammaproteobacteria</taxon>
        <taxon>Alteromonadales</taxon>
        <taxon>Ferrimonadaceae</taxon>
        <taxon>Ferrimonas</taxon>
    </lineage>
</organism>
<protein>
    <recommendedName>
        <fullName evidence="3">DUF2947 domain-containing protein</fullName>
    </recommendedName>
</protein>
<dbReference type="AlphaFoldDB" id="E1SR68"/>
<dbReference type="eggNOG" id="ENOG5031F7Z">
    <property type="taxonomic scope" value="Bacteria"/>
</dbReference>